<feature type="transmembrane region" description="Helical" evidence="1">
    <location>
        <begin position="36"/>
        <end position="55"/>
    </location>
</feature>
<protein>
    <submittedName>
        <fullName evidence="2">Uncharacterized protein</fullName>
    </submittedName>
</protein>
<gene>
    <name evidence="2" type="ORF">JNE38_16005</name>
</gene>
<dbReference type="Proteomes" id="UP000596248">
    <property type="component" value="Chromosome"/>
</dbReference>
<evidence type="ECO:0000313" key="2">
    <source>
        <dbReference type="EMBL" id="QRG65154.1"/>
    </source>
</evidence>
<organism evidence="2 3">
    <name type="scientific">Brevibacillus choshinensis</name>
    <dbReference type="NCBI Taxonomy" id="54911"/>
    <lineage>
        <taxon>Bacteria</taxon>
        <taxon>Bacillati</taxon>
        <taxon>Bacillota</taxon>
        <taxon>Bacilli</taxon>
        <taxon>Bacillales</taxon>
        <taxon>Paenibacillaceae</taxon>
        <taxon>Brevibacillus</taxon>
    </lineage>
</organism>
<reference evidence="2 3" key="1">
    <citation type="submission" date="2021-01" db="EMBL/GenBank/DDBJ databases">
        <title>Identification of strong promoters based on the transcriptome of Brevibacillus choshinensis.</title>
        <authorList>
            <person name="Yao D."/>
            <person name="Zhang K."/>
            <person name="Wu J."/>
        </authorList>
    </citation>
    <scope>NUCLEOTIDE SEQUENCE [LARGE SCALE GENOMIC DNA]</scope>
    <source>
        <strain evidence="2 3">HPD31-SP3</strain>
    </source>
</reference>
<evidence type="ECO:0000313" key="3">
    <source>
        <dbReference type="Proteomes" id="UP000596248"/>
    </source>
</evidence>
<dbReference type="RefSeq" id="WP_203254672.1">
    <property type="nucleotide sequence ID" value="NZ_CP069127.1"/>
</dbReference>
<keyword evidence="1" id="KW-0472">Membrane</keyword>
<accession>A0ABX7FHE4</accession>
<dbReference type="EMBL" id="CP069127">
    <property type="protein sequence ID" value="QRG65154.1"/>
    <property type="molecule type" value="Genomic_DNA"/>
</dbReference>
<keyword evidence="1" id="KW-1133">Transmembrane helix</keyword>
<keyword evidence="3" id="KW-1185">Reference proteome</keyword>
<name>A0ABX7FHE4_BRECH</name>
<keyword evidence="1" id="KW-0812">Transmembrane</keyword>
<sequence>MVLSVVILIAAFFLANSVFAYQVKYMWEGFSDIVKYQLYVLPVFFIVNLLLGAGFKIGYK</sequence>
<evidence type="ECO:0000256" key="1">
    <source>
        <dbReference type="SAM" id="Phobius"/>
    </source>
</evidence>
<proteinExistence type="predicted"/>